<evidence type="ECO:0000259" key="4">
    <source>
        <dbReference type="PROSITE" id="PS50924"/>
    </source>
</evidence>
<dbReference type="InterPro" id="IPR035919">
    <property type="entry name" value="EAL_sf"/>
</dbReference>
<keyword evidence="1" id="KW-0472">Membrane</keyword>
<dbReference type="SUPFAM" id="SSF141868">
    <property type="entry name" value="EAL domain-like"/>
    <property type="match status" value="1"/>
</dbReference>
<dbReference type="Pfam" id="PF00563">
    <property type="entry name" value="EAL"/>
    <property type="match status" value="1"/>
</dbReference>
<dbReference type="CDD" id="cd01949">
    <property type="entry name" value="GGDEF"/>
    <property type="match status" value="1"/>
</dbReference>
<evidence type="ECO:0000259" key="2">
    <source>
        <dbReference type="PROSITE" id="PS50883"/>
    </source>
</evidence>
<evidence type="ECO:0000259" key="3">
    <source>
        <dbReference type="PROSITE" id="PS50887"/>
    </source>
</evidence>
<keyword evidence="1" id="KW-1133">Transmembrane helix</keyword>
<dbReference type="InterPro" id="IPR005330">
    <property type="entry name" value="MHYT_dom"/>
</dbReference>
<evidence type="ECO:0000256" key="1">
    <source>
        <dbReference type="PROSITE-ProRule" id="PRU00244"/>
    </source>
</evidence>
<feature type="transmembrane region" description="Helical" evidence="1">
    <location>
        <begin position="173"/>
        <end position="193"/>
    </location>
</feature>
<dbReference type="SUPFAM" id="SSF55785">
    <property type="entry name" value="PYP-like sensor domain (PAS domain)"/>
    <property type="match status" value="1"/>
</dbReference>
<dbReference type="Pfam" id="PF03707">
    <property type="entry name" value="MHYT"/>
    <property type="match status" value="2"/>
</dbReference>
<dbReference type="Gene3D" id="3.20.20.450">
    <property type="entry name" value="EAL domain"/>
    <property type="match status" value="1"/>
</dbReference>
<sequence length="787" mass="84475">MILTCMRDMHDARLVMAAGLVCAIGVYASFAISTHAVRSAGRARLVWNVVSIVTSGCTAWATHFIVLLAFRPGMPAAFDPLLTVASLLCVIGGIAIGMVLAIGGRGLVRRFLAGLIVGGGVAGLHYVGQAAYLVEGTVQWDLWLVVPSILVSLPISGLALVAAAHPVRPLRRLAAPLLLVSIAVLHVCGMAAMELHRDHGRMLPADAVSPETITPIVAGVSLALLALAVIGWWFDLSARARSRLDRRRFRALADVALEGLLICRDDVIATANASVERLSGHAPGTLSGAFVSSLLPGLDLSSLPEREEREAELIGAEGQPIPVRILRSEVPMGSWSQTVIAVRDQRERLRTEETMRTLAFSDPLTGLPNRTRFFDLLAVHAASRRERDQGFAVFMIDLDRFKPVNDTLGHAAGDLLLRMVADRLRALARNDDLIARLGGDEFAMLQLAAATPAAAAALAARLVEGIGNRPFMLDGQAVYVGASIGYACSPEDGNDPGELLRAADVALYSAKAEGKGAARRYAVALDEKARERRVIEAGLRRALAEGELELHYQPLVDARTGKITSAEALLRWRHPERGLIPPGDFIALAEETGLIQPLGAWVLRTACADAARWPDTINVAVNLSPAQFREQTLAQTVAEALSAAGLPPERLELEITEGVLLMDEQQTMATLTRLRASGVRISMDDFGTGYSSLSYLRRFPFDKIKIDQSFVRQVPADPDSVAIVRAIITMGACLGLTTTVEGVETTEQYDFCVAEGCDTIQGFHVSRPIPLGAFRALLCEPVCQPAA</sequence>
<feature type="domain" description="GGDEF" evidence="3">
    <location>
        <begin position="389"/>
        <end position="523"/>
    </location>
</feature>
<dbReference type="InterPro" id="IPR035965">
    <property type="entry name" value="PAS-like_dom_sf"/>
</dbReference>
<name>A0A1H8HI87_9SPHN</name>
<proteinExistence type="predicted"/>
<gene>
    <name evidence="5" type="ORF">SAMN05192583_3064</name>
</gene>
<dbReference type="PANTHER" id="PTHR44757">
    <property type="entry name" value="DIGUANYLATE CYCLASE DGCP"/>
    <property type="match status" value="1"/>
</dbReference>
<reference evidence="6" key="1">
    <citation type="submission" date="2016-10" db="EMBL/GenBank/DDBJ databases">
        <authorList>
            <person name="Varghese N."/>
            <person name="Submissions S."/>
        </authorList>
    </citation>
    <scope>NUCLEOTIDE SEQUENCE [LARGE SCALE GENOMIC DNA]</scope>
    <source>
        <strain evidence="6">S6-262</strain>
    </source>
</reference>
<dbReference type="SMART" id="SM00267">
    <property type="entry name" value="GGDEF"/>
    <property type="match status" value="1"/>
</dbReference>
<dbReference type="EMBL" id="FOCF01000008">
    <property type="protein sequence ID" value="SEN55962.1"/>
    <property type="molecule type" value="Genomic_DNA"/>
</dbReference>
<dbReference type="AlphaFoldDB" id="A0A1H8HI87"/>
<feature type="transmembrane region" description="Helical" evidence="1">
    <location>
        <begin position="12"/>
        <end position="33"/>
    </location>
</feature>
<dbReference type="FunFam" id="3.20.20.450:FF:000001">
    <property type="entry name" value="Cyclic di-GMP phosphodiesterase yahA"/>
    <property type="match status" value="1"/>
</dbReference>
<dbReference type="RefSeq" id="WP_244501622.1">
    <property type="nucleotide sequence ID" value="NZ_FOCF01000008.1"/>
</dbReference>
<accession>A0A1H8HI87</accession>
<dbReference type="InterPro" id="IPR052155">
    <property type="entry name" value="Biofilm_reg_signaling"/>
</dbReference>
<feature type="transmembrane region" description="Helical" evidence="1">
    <location>
        <begin position="45"/>
        <end position="70"/>
    </location>
</feature>
<dbReference type="PROSITE" id="PS50924">
    <property type="entry name" value="MHYT"/>
    <property type="match status" value="1"/>
</dbReference>
<feature type="transmembrane region" description="Helical" evidence="1">
    <location>
        <begin position="82"/>
        <end position="104"/>
    </location>
</feature>
<dbReference type="Gene3D" id="3.30.70.270">
    <property type="match status" value="1"/>
</dbReference>
<dbReference type="Proteomes" id="UP000199206">
    <property type="component" value="Unassembled WGS sequence"/>
</dbReference>
<dbReference type="InterPro" id="IPR043128">
    <property type="entry name" value="Rev_trsase/Diguanyl_cyclase"/>
</dbReference>
<dbReference type="PANTHER" id="PTHR44757:SF2">
    <property type="entry name" value="BIOFILM ARCHITECTURE MAINTENANCE PROTEIN MBAA"/>
    <property type="match status" value="1"/>
</dbReference>
<dbReference type="PROSITE" id="PS50887">
    <property type="entry name" value="GGDEF"/>
    <property type="match status" value="1"/>
</dbReference>
<dbReference type="SUPFAM" id="SSF55073">
    <property type="entry name" value="Nucleotide cyclase"/>
    <property type="match status" value="1"/>
</dbReference>
<evidence type="ECO:0000313" key="5">
    <source>
        <dbReference type="EMBL" id="SEN55962.1"/>
    </source>
</evidence>
<feature type="transmembrane region" description="Helical" evidence="1">
    <location>
        <begin position="140"/>
        <end position="161"/>
    </location>
</feature>
<dbReference type="InterPro" id="IPR029787">
    <property type="entry name" value="Nucleotide_cyclase"/>
</dbReference>
<feature type="transmembrane region" description="Helical" evidence="1">
    <location>
        <begin position="213"/>
        <end position="234"/>
    </location>
</feature>
<protein>
    <submittedName>
        <fullName evidence="5">Diguanylate cyclase/phosphodiesterase</fullName>
    </submittedName>
</protein>
<dbReference type="SMART" id="SM00052">
    <property type="entry name" value="EAL"/>
    <property type="match status" value="1"/>
</dbReference>
<dbReference type="Pfam" id="PF00990">
    <property type="entry name" value="GGDEF"/>
    <property type="match status" value="1"/>
</dbReference>
<dbReference type="GO" id="GO:0016020">
    <property type="term" value="C:membrane"/>
    <property type="evidence" value="ECO:0007669"/>
    <property type="project" value="UniProtKB-UniRule"/>
</dbReference>
<feature type="domain" description="EAL" evidence="2">
    <location>
        <begin position="532"/>
        <end position="782"/>
    </location>
</feature>
<organism evidence="5 6">
    <name type="scientific">Sphingomonas gellani</name>
    <dbReference type="NCBI Taxonomy" id="1166340"/>
    <lineage>
        <taxon>Bacteria</taxon>
        <taxon>Pseudomonadati</taxon>
        <taxon>Pseudomonadota</taxon>
        <taxon>Alphaproteobacteria</taxon>
        <taxon>Sphingomonadales</taxon>
        <taxon>Sphingomonadaceae</taxon>
        <taxon>Sphingomonas</taxon>
    </lineage>
</organism>
<dbReference type="STRING" id="1166340.SAMN05192583_3064"/>
<dbReference type="PROSITE" id="PS50883">
    <property type="entry name" value="EAL"/>
    <property type="match status" value="1"/>
</dbReference>
<feature type="transmembrane region" description="Helical" evidence="1">
    <location>
        <begin position="111"/>
        <end position="134"/>
    </location>
</feature>
<dbReference type="InterPro" id="IPR001633">
    <property type="entry name" value="EAL_dom"/>
</dbReference>
<dbReference type="NCBIfam" id="TIGR00254">
    <property type="entry name" value="GGDEF"/>
    <property type="match status" value="1"/>
</dbReference>
<keyword evidence="6" id="KW-1185">Reference proteome</keyword>
<keyword evidence="1" id="KW-0812">Transmembrane</keyword>
<evidence type="ECO:0000313" key="6">
    <source>
        <dbReference type="Proteomes" id="UP000199206"/>
    </source>
</evidence>
<dbReference type="InterPro" id="IPR000160">
    <property type="entry name" value="GGDEF_dom"/>
</dbReference>
<dbReference type="CDD" id="cd01948">
    <property type="entry name" value="EAL"/>
    <property type="match status" value="1"/>
</dbReference>
<feature type="domain" description="MHYT" evidence="4">
    <location>
        <begin position="10"/>
        <end position="196"/>
    </location>
</feature>